<keyword evidence="2" id="KW-1185">Reference proteome</keyword>
<accession>A0A223V5E6</accession>
<dbReference type="EMBL" id="CP022957">
    <property type="protein sequence ID" value="ASV30526.1"/>
    <property type="molecule type" value="Genomic_DNA"/>
</dbReference>
<gene>
    <name evidence="1" type="ORF">CJ263_10055</name>
</gene>
<proteinExistence type="predicted"/>
<dbReference type="PROSITE" id="PS51257">
    <property type="entry name" value="PROKAR_LIPOPROTEIN"/>
    <property type="match status" value="1"/>
</dbReference>
<dbReference type="Proteomes" id="UP000215244">
    <property type="component" value="Chromosome"/>
</dbReference>
<organism evidence="1 2">
    <name type="scientific">Maribacter cobaltidurans</name>
    <dbReference type="NCBI Taxonomy" id="1178778"/>
    <lineage>
        <taxon>Bacteria</taxon>
        <taxon>Pseudomonadati</taxon>
        <taxon>Bacteroidota</taxon>
        <taxon>Flavobacteriia</taxon>
        <taxon>Flavobacteriales</taxon>
        <taxon>Flavobacteriaceae</taxon>
        <taxon>Maribacter</taxon>
    </lineage>
</organism>
<evidence type="ECO:0000313" key="2">
    <source>
        <dbReference type="Proteomes" id="UP000215244"/>
    </source>
</evidence>
<dbReference type="KEGG" id="marb:CJ263_10055"/>
<name>A0A223V5E6_9FLAO</name>
<protein>
    <recommendedName>
        <fullName evidence="3">Lipocalin-like domain-containing protein</fullName>
    </recommendedName>
</protein>
<sequence length="129" mass="15081">MKRFFWVMISILFISCNQDDGPVIQDTSLNGEWILQDISCFCGFDPEIDFSETRLFFDTENDKLTVFNDGDNQFFKQSGDYYYGGQNNILTFTDDTSYQFEIKGKQMSLVYLDNPNIADDEVAYFFVRP</sequence>
<dbReference type="AlphaFoldDB" id="A0A223V5E6"/>
<dbReference type="RefSeq" id="WP_094997144.1">
    <property type="nucleotide sequence ID" value="NZ_BMJL01000002.1"/>
</dbReference>
<evidence type="ECO:0000313" key="1">
    <source>
        <dbReference type="EMBL" id="ASV30526.1"/>
    </source>
</evidence>
<dbReference type="OrthoDB" id="1448913at2"/>
<evidence type="ECO:0008006" key="3">
    <source>
        <dbReference type="Google" id="ProtNLM"/>
    </source>
</evidence>
<reference evidence="1 2" key="1">
    <citation type="submission" date="2017-08" db="EMBL/GenBank/DDBJ databases">
        <title>The complete genome sequence of Maribacter sp. B1, isolated from deep-sea sediment.</title>
        <authorList>
            <person name="Wu Y.-H."/>
            <person name="Cheng H."/>
            <person name="Xu X.-W."/>
        </authorList>
    </citation>
    <scope>NUCLEOTIDE SEQUENCE [LARGE SCALE GENOMIC DNA]</scope>
    <source>
        <strain evidence="1 2">B1</strain>
    </source>
</reference>